<dbReference type="AlphaFoldDB" id="A0AAP0HJS0"/>
<comment type="caution">
    <text evidence="1">The sequence shown here is derived from an EMBL/GenBank/DDBJ whole genome shotgun (WGS) entry which is preliminary data.</text>
</comment>
<dbReference type="Proteomes" id="UP001420932">
    <property type="component" value="Unassembled WGS sequence"/>
</dbReference>
<organism evidence="1 2">
    <name type="scientific">Stephania yunnanensis</name>
    <dbReference type="NCBI Taxonomy" id="152371"/>
    <lineage>
        <taxon>Eukaryota</taxon>
        <taxon>Viridiplantae</taxon>
        <taxon>Streptophyta</taxon>
        <taxon>Embryophyta</taxon>
        <taxon>Tracheophyta</taxon>
        <taxon>Spermatophyta</taxon>
        <taxon>Magnoliopsida</taxon>
        <taxon>Ranunculales</taxon>
        <taxon>Menispermaceae</taxon>
        <taxon>Menispermoideae</taxon>
        <taxon>Cissampelideae</taxon>
        <taxon>Stephania</taxon>
    </lineage>
</organism>
<proteinExistence type="predicted"/>
<protein>
    <submittedName>
        <fullName evidence="1">Uncharacterized protein</fullName>
    </submittedName>
</protein>
<gene>
    <name evidence="1" type="ORF">Syun_029350</name>
</gene>
<evidence type="ECO:0000313" key="2">
    <source>
        <dbReference type="Proteomes" id="UP001420932"/>
    </source>
</evidence>
<evidence type="ECO:0000313" key="1">
    <source>
        <dbReference type="EMBL" id="KAK9086956.1"/>
    </source>
</evidence>
<reference evidence="1 2" key="1">
    <citation type="submission" date="2024-01" db="EMBL/GenBank/DDBJ databases">
        <title>Genome assemblies of Stephania.</title>
        <authorList>
            <person name="Yang L."/>
        </authorList>
    </citation>
    <scope>NUCLEOTIDE SEQUENCE [LARGE SCALE GENOMIC DNA]</scope>
    <source>
        <strain evidence="1">YNDBR</strain>
        <tissue evidence="1">Leaf</tissue>
    </source>
</reference>
<keyword evidence="2" id="KW-1185">Reference proteome</keyword>
<sequence length="235" mass="26286">MGCSYTRLRTSLWIQDMLHGGERPGRTSSSNKMDELLRYEAARLFLRPDKIIQTVNIGTSLTVRDKMQSYFQDWLQLKDSAGADEKPLRMVKTILHELVKLCGISIMGHLSLVPIDMEPEPIILAYIDLNLQTLVAARMFSQHGANSHSQCSSLVNISSPCRHSADAKLKDDEMSISRLIKCVTVGDWAIRKICLLISYTSNTFPNVHTLFLFDYAFGSSEFGKTTLLLALAADG</sequence>
<dbReference type="EMBL" id="JBBNAF010000013">
    <property type="protein sequence ID" value="KAK9086956.1"/>
    <property type="molecule type" value="Genomic_DNA"/>
</dbReference>
<accession>A0AAP0HJS0</accession>
<name>A0AAP0HJS0_9MAGN</name>